<dbReference type="PANTHER" id="PTHR45749:SF26">
    <property type="entry name" value="ZINC FINGER MYM-TYPE PROTEIN 1-LIKE"/>
    <property type="match status" value="1"/>
</dbReference>
<evidence type="ECO:0000259" key="1">
    <source>
        <dbReference type="Pfam" id="PF14291"/>
    </source>
</evidence>
<feature type="domain" description="DUF4371" evidence="1">
    <location>
        <begin position="1"/>
        <end position="68"/>
    </location>
</feature>
<accession>A0AAV5KAY8</accession>
<keyword evidence="3" id="KW-1185">Reference proteome</keyword>
<comment type="caution">
    <text evidence="2">The sequence shown here is derived from an EMBL/GenBank/DDBJ whole genome shotgun (WGS) entry which is preliminary data.</text>
</comment>
<dbReference type="PANTHER" id="PTHR45749">
    <property type="match status" value="1"/>
</dbReference>
<sequence>MALVLRFVDKKGFLKEHFFGVVHVVDTSVKSKTLKDAIVSLLSHYDLDIQNIHGQGYDGVSNMRGEFNELLTLISKECLYLTTFTT</sequence>
<evidence type="ECO:0000313" key="2">
    <source>
        <dbReference type="EMBL" id="GKV21656.1"/>
    </source>
</evidence>
<dbReference type="Pfam" id="PF14291">
    <property type="entry name" value="DUF4371"/>
    <property type="match status" value="1"/>
</dbReference>
<dbReference type="AlphaFoldDB" id="A0AAV5KAY8"/>
<dbReference type="Proteomes" id="UP001054252">
    <property type="component" value="Unassembled WGS sequence"/>
</dbReference>
<organism evidence="2 3">
    <name type="scientific">Rubroshorea leprosula</name>
    <dbReference type="NCBI Taxonomy" id="152421"/>
    <lineage>
        <taxon>Eukaryota</taxon>
        <taxon>Viridiplantae</taxon>
        <taxon>Streptophyta</taxon>
        <taxon>Embryophyta</taxon>
        <taxon>Tracheophyta</taxon>
        <taxon>Spermatophyta</taxon>
        <taxon>Magnoliopsida</taxon>
        <taxon>eudicotyledons</taxon>
        <taxon>Gunneridae</taxon>
        <taxon>Pentapetalae</taxon>
        <taxon>rosids</taxon>
        <taxon>malvids</taxon>
        <taxon>Malvales</taxon>
        <taxon>Dipterocarpaceae</taxon>
        <taxon>Rubroshorea</taxon>
    </lineage>
</organism>
<reference evidence="2 3" key="1">
    <citation type="journal article" date="2021" name="Commun. Biol.">
        <title>The genome of Shorea leprosula (Dipterocarpaceae) highlights the ecological relevance of drought in aseasonal tropical rainforests.</title>
        <authorList>
            <person name="Ng K.K.S."/>
            <person name="Kobayashi M.J."/>
            <person name="Fawcett J.A."/>
            <person name="Hatakeyama M."/>
            <person name="Paape T."/>
            <person name="Ng C.H."/>
            <person name="Ang C.C."/>
            <person name="Tnah L.H."/>
            <person name="Lee C.T."/>
            <person name="Nishiyama T."/>
            <person name="Sese J."/>
            <person name="O'Brien M.J."/>
            <person name="Copetti D."/>
            <person name="Mohd Noor M.I."/>
            <person name="Ong R.C."/>
            <person name="Putra M."/>
            <person name="Sireger I.Z."/>
            <person name="Indrioko S."/>
            <person name="Kosugi Y."/>
            <person name="Izuno A."/>
            <person name="Isagi Y."/>
            <person name="Lee S.L."/>
            <person name="Shimizu K.K."/>
        </authorList>
    </citation>
    <scope>NUCLEOTIDE SEQUENCE [LARGE SCALE GENOMIC DNA]</scope>
    <source>
        <strain evidence="2">214</strain>
    </source>
</reference>
<dbReference type="InterPro" id="IPR025398">
    <property type="entry name" value="DUF4371"/>
</dbReference>
<protein>
    <recommendedName>
        <fullName evidence="1">DUF4371 domain-containing protein</fullName>
    </recommendedName>
</protein>
<proteinExistence type="predicted"/>
<name>A0AAV5KAY8_9ROSI</name>
<gene>
    <name evidence="2" type="ORF">SLEP1_g31612</name>
</gene>
<evidence type="ECO:0000313" key="3">
    <source>
        <dbReference type="Proteomes" id="UP001054252"/>
    </source>
</evidence>
<dbReference type="EMBL" id="BPVZ01000058">
    <property type="protein sequence ID" value="GKV21656.1"/>
    <property type="molecule type" value="Genomic_DNA"/>
</dbReference>